<dbReference type="EMBL" id="JBGBDC010000005">
    <property type="protein sequence ID" value="MEY2251869.1"/>
    <property type="molecule type" value="Genomic_DNA"/>
</dbReference>
<proteinExistence type="predicted"/>
<evidence type="ECO:0000256" key="1">
    <source>
        <dbReference type="SAM" id="MobiDB-lite"/>
    </source>
</evidence>
<name>A0ABV4B331_9BURK</name>
<evidence type="ECO:0000313" key="3">
    <source>
        <dbReference type="Proteomes" id="UP001562178"/>
    </source>
</evidence>
<gene>
    <name evidence="2" type="ORF">AB7A72_12710</name>
</gene>
<keyword evidence="3" id="KW-1185">Reference proteome</keyword>
<accession>A0ABV4B331</accession>
<comment type="caution">
    <text evidence="2">The sequence shown here is derived from an EMBL/GenBank/DDBJ whole genome shotgun (WGS) entry which is preliminary data.</text>
</comment>
<organism evidence="2 3">
    <name type="scientific">Comamonas sediminis</name>
    <dbReference type="NCBI Taxonomy" id="1783360"/>
    <lineage>
        <taxon>Bacteria</taxon>
        <taxon>Pseudomonadati</taxon>
        <taxon>Pseudomonadota</taxon>
        <taxon>Betaproteobacteria</taxon>
        <taxon>Burkholderiales</taxon>
        <taxon>Comamonadaceae</taxon>
        <taxon>Comamonas</taxon>
    </lineage>
</organism>
<sequence length="68" mass="7652">MMSLSKTKWEKTRRPSAQNKELANKAEGLAVREFTMLHCAMGGSACRSPNALPGFGSRWNAYSYYLYS</sequence>
<reference evidence="2 3" key="1">
    <citation type="journal article" date="2016" name="Int. J. Syst. Evol. Microbiol.">
        <title>Description of Comamonas sediminis sp. nov., isolated from lagoon sediments.</title>
        <authorList>
            <person name="Subhash Y."/>
            <person name="Bang J.J."/>
            <person name="You T.H."/>
            <person name="Lee S.S."/>
        </authorList>
    </citation>
    <scope>NUCLEOTIDE SEQUENCE [LARGE SCALE GENOMIC DNA]</scope>
    <source>
        <strain evidence="2 3">JCM 31169</strain>
    </source>
</reference>
<evidence type="ECO:0000313" key="2">
    <source>
        <dbReference type="EMBL" id="MEY2251869.1"/>
    </source>
</evidence>
<dbReference type="Proteomes" id="UP001562178">
    <property type="component" value="Unassembled WGS sequence"/>
</dbReference>
<protein>
    <submittedName>
        <fullName evidence="2">Uncharacterized protein</fullName>
    </submittedName>
</protein>
<feature type="region of interest" description="Disordered" evidence="1">
    <location>
        <begin position="1"/>
        <end position="22"/>
    </location>
</feature>